<dbReference type="PROSITE" id="PS51186">
    <property type="entry name" value="GNAT"/>
    <property type="match status" value="1"/>
</dbReference>
<evidence type="ECO:0000313" key="5">
    <source>
        <dbReference type="Proteomes" id="UP000007364"/>
    </source>
</evidence>
<feature type="domain" description="CN hydrolase" evidence="2">
    <location>
        <begin position="223"/>
        <end position="480"/>
    </location>
</feature>
<reference evidence="4 5" key="1">
    <citation type="journal article" date="2012" name="J. Bacteriol.">
        <title>Genome Sequence of Galbibacter marinum Type Strain ck-I2-15.</title>
        <authorList>
            <person name="Lai Q."/>
            <person name="Li C."/>
            <person name="Shao Z."/>
        </authorList>
    </citation>
    <scope>NUCLEOTIDE SEQUENCE [LARGE SCALE GENOMIC DNA]</scope>
    <source>
        <strain evidence="5">ck-I2-15</strain>
    </source>
</reference>
<dbReference type="InterPro" id="IPR000182">
    <property type="entry name" value="GNAT_dom"/>
</dbReference>
<dbReference type="SUPFAM" id="SSF55729">
    <property type="entry name" value="Acyl-CoA N-acyltransferases (Nat)"/>
    <property type="match status" value="1"/>
</dbReference>
<dbReference type="SUPFAM" id="SSF56317">
    <property type="entry name" value="Carbon-nitrogen hydrolase"/>
    <property type="match status" value="1"/>
</dbReference>
<dbReference type="PROSITE" id="PS01227">
    <property type="entry name" value="UPF0012"/>
    <property type="match status" value="1"/>
</dbReference>
<dbReference type="GO" id="GO:0016747">
    <property type="term" value="F:acyltransferase activity, transferring groups other than amino-acyl groups"/>
    <property type="evidence" value="ECO:0007669"/>
    <property type="project" value="InterPro"/>
</dbReference>
<keyword evidence="4" id="KW-0808">Transferase</keyword>
<sequence length="511" mass="58454">METINKLEVRNLVMQDYLELRASMVEAYTGIEDAPWKQSEISKLLSLFPDGQLVVLVDDKVVGCALSIIVDHSIVDQNHTYEQITGSYTFSTHNPDGNILYGIDVFIHPKYRGLRLGRRLYEKRKELTEQLNLKSIMFAGRIPNYSKYANEITPKAYIEKVKMKELFDPVLAFQLSNDFHVKKIMKNYLEGDIHSLEYAVLMEWNNIYYDQSPKLINLEKSVVRLGLIQWQMRPLKNLESLFDQAEFFIDAVSGYGSDFALFPELFIAPLMADYNHLNEADAIRELAKYTEPIYQKFQEFAISYNINIITGSMPHIVDGNLYNSGFLCKRDGSSEMYTKIHITPNEVAHWGMKGGDQIKTFDTDCGKIGIMICYDVEFPELSRIMADQGMQLLFVPFLTDTQNGYTRVKSCAQARAIENECYVVIAGCVGNLPKVNNMDIQYAQAAVLTPSDFAFPNDGIKAQATPNTEMTLIVDVNLDLLKELHQYGSVRVLKDRRHDLYKVVHKQQDDL</sequence>
<dbReference type="OrthoDB" id="9811121at2"/>
<evidence type="ECO:0000256" key="1">
    <source>
        <dbReference type="ARBA" id="ARBA00010613"/>
    </source>
</evidence>
<dbReference type="PANTHER" id="PTHR23088:SF50">
    <property type="entry name" value="HYDROLASE YHCX"/>
    <property type="match status" value="1"/>
</dbReference>
<dbReference type="Proteomes" id="UP000007364">
    <property type="component" value="Unassembled WGS sequence"/>
</dbReference>
<dbReference type="RefSeq" id="WP_008992589.1">
    <property type="nucleotide sequence ID" value="NZ_AMSG01000029.1"/>
</dbReference>
<dbReference type="PATRIC" id="fig|555500.3.peg.2834"/>
<dbReference type="InterPro" id="IPR016181">
    <property type="entry name" value="Acyl_CoA_acyltransferase"/>
</dbReference>
<organism evidence="4 5">
    <name type="scientific">Galbibacter marinus</name>
    <dbReference type="NCBI Taxonomy" id="555500"/>
    <lineage>
        <taxon>Bacteria</taxon>
        <taxon>Pseudomonadati</taxon>
        <taxon>Bacteroidota</taxon>
        <taxon>Flavobacteriia</taxon>
        <taxon>Flavobacteriales</taxon>
        <taxon>Flavobacteriaceae</taxon>
        <taxon>Galbibacter</taxon>
    </lineage>
</organism>
<dbReference type="InterPro" id="IPR036526">
    <property type="entry name" value="C-N_Hydrolase_sf"/>
</dbReference>
<dbReference type="AlphaFoldDB" id="K2PRP9"/>
<evidence type="ECO:0000259" key="3">
    <source>
        <dbReference type="PROSITE" id="PS51186"/>
    </source>
</evidence>
<name>K2PRP9_9FLAO</name>
<proteinExistence type="inferred from homology"/>
<accession>K2PRP9</accession>
<dbReference type="Gene3D" id="3.60.110.10">
    <property type="entry name" value="Carbon-nitrogen hydrolase"/>
    <property type="match status" value="1"/>
</dbReference>
<comment type="similarity">
    <text evidence="1">Belongs to the carbon-nitrogen hydrolase superfamily. NIT1/NIT2 family.</text>
</comment>
<dbReference type="PROSITE" id="PS50263">
    <property type="entry name" value="CN_HYDROLASE"/>
    <property type="match status" value="1"/>
</dbReference>
<keyword evidence="4" id="KW-0449">Lipoprotein</keyword>
<dbReference type="EMBL" id="AMSG01000029">
    <property type="protein sequence ID" value="EKF54189.1"/>
    <property type="molecule type" value="Genomic_DNA"/>
</dbReference>
<dbReference type="Pfam" id="PF00795">
    <property type="entry name" value="CN_hydrolase"/>
    <property type="match status" value="1"/>
</dbReference>
<dbReference type="eggNOG" id="COG0388">
    <property type="taxonomic scope" value="Bacteria"/>
</dbReference>
<dbReference type="STRING" id="555500.I215_13757"/>
<dbReference type="InterPro" id="IPR001110">
    <property type="entry name" value="UPF0012_CS"/>
</dbReference>
<gene>
    <name evidence="4" type="ORF">I215_13757</name>
</gene>
<keyword evidence="5" id="KW-1185">Reference proteome</keyword>
<evidence type="ECO:0000313" key="4">
    <source>
        <dbReference type="EMBL" id="EKF54189.1"/>
    </source>
</evidence>
<dbReference type="CDD" id="cd07574">
    <property type="entry name" value="nitrilase_Rim1_like"/>
    <property type="match status" value="1"/>
</dbReference>
<dbReference type="Pfam" id="PF00583">
    <property type="entry name" value="Acetyltransf_1"/>
    <property type="match status" value="1"/>
</dbReference>
<evidence type="ECO:0000259" key="2">
    <source>
        <dbReference type="PROSITE" id="PS50263"/>
    </source>
</evidence>
<dbReference type="Gene3D" id="3.40.630.30">
    <property type="match status" value="1"/>
</dbReference>
<keyword evidence="4" id="KW-0012">Acyltransferase</keyword>
<dbReference type="InterPro" id="IPR003010">
    <property type="entry name" value="C-N_Hydrolase"/>
</dbReference>
<protein>
    <submittedName>
        <fullName evidence="4">Nitrilase/cyanide hydratase and apolipoprotein N-acyltransferase</fullName>
    </submittedName>
</protein>
<dbReference type="CDD" id="cd04301">
    <property type="entry name" value="NAT_SF"/>
    <property type="match status" value="1"/>
</dbReference>
<comment type="caution">
    <text evidence="4">The sequence shown here is derived from an EMBL/GenBank/DDBJ whole genome shotgun (WGS) entry which is preliminary data.</text>
</comment>
<dbReference type="PANTHER" id="PTHR23088">
    <property type="entry name" value="NITRILASE-RELATED"/>
    <property type="match status" value="1"/>
</dbReference>
<feature type="domain" description="N-acetyltransferase" evidence="3">
    <location>
        <begin position="7"/>
        <end position="207"/>
    </location>
</feature>